<feature type="chain" id="PRO_5025373366" evidence="1">
    <location>
        <begin position="23"/>
        <end position="117"/>
    </location>
</feature>
<accession>A0A6B0UMH3</accession>
<protein>
    <submittedName>
        <fullName evidence="2">Putative secreted protein</fullName>
    </submittedName>
</protein>
<evidence type="ECO:0000313" key="2">
    <source>
        <dbReference type="EMBL" id="MXU90761.1"/>
    </source>
</evidence>
<keyword evidence="1" id="KW-0732">Signal</keyword>
<proteinExistence type="predicted"/>
<dbReference type="EMBL" id="GIFC01008678">
    <property type="protein sequence ID" value="MXU90761.1"/>
    <property type="molecule type" value="Transcribed_RNA"/>
</dbReference>
<organism evidence="2">
    <name type="scientific">Ixodes ricinus</name>
    <name type="common">Common tick</name>
    <name type="synonym">Acarus ricinus</name>
    <dbReference type="NCBI Taxonomy" id="34613"/>
    <lineage>
        <taxon>Eukaryota</taxon>
        <taxon>Metazoa</taxon>
        <taxon>Ecdysozoa</taxon>
        <taxon>Arthropoda</taxon>
        <taxon>Chelicerata</taxon>
        <taxon>Arachnida</taxon>
        <taxon>Acari</taxon>
        <taxon>Parasitiformes</taxon>
        <taxon>Ixodida</taxon>
        <taxon>Ixodoidea</taxon>
        <taxon>Ixodidae</taxon>
        <taxon>Ixodinae</taxon>
        <taxon>Ixodes</taxon>
    </lineage>
</organism>
<feature type="signal peptide" evidence="1">
    <location>
        <begin position="1"/>
        <end position="22"/>
    </location>
</feature>
<name>A0A6B0UMH3_IXORI</name>
<evidence type="ECO:0000256" key="1">
    <source>
        <dbReference type="SAM" id="SignalP"/>
    </source>
</evidence>
<dbReference type="AlphaFoldDB" id="A0A6B0UMH3"/>
<sequence length="117" mass="13119">MTSSRFPFFLRFLLSFILPCLALPLSSSPMVRRIFCLAESRVLSSAFKLRQPGVGTPRQQRHSRSLVLFAGTSSSNNRQDRDIRQHDTAVFVTSFVATSGPALIFRRHQLNGPGVRV</sequence>
<reference evidence="2" key="1">
    <citation type="submission" date="2019-12" db="EMBL/GenBank/DDBJ databases">
        <title>An insight into the sialome of adult female Ixodes ricinus ticks feeding for 6 days.</title>
        <authorList>
            <person name="Perner J."/>
            <person name="Ribeiro J.M.C."/>
        </authorList>
    </citation>
    <scope>NUCLEOTIDE SEQUENCE</scope>
    <source>
        <strain evidence="2">Semi-engorged</strain>
        <tissue evidence="2">Salivary glands</tissue>
    </source>
</reference>